<evidence type="ECO:0000256" key="1">
    <source>
        <dbReference type="SAM" id="Phobius"/>
    </source>
</evidence>
<dbReference type="AlphaFoldDB" id="A0A918A581"/>
<keyword evidence="3" id="KW-1185">Reference proteome</keyword>
<comment type="caution">
    <text evidence="2">The sequence shown here is derived from an EMBL/GenBank/DDBJ whole genome shotgun (WGS) entry which is preliminary data.</text>
</comment>
<name>A0A918A581_9ACTN</name>
<keyword evidence="1" id="KW-0472">Membrane</keyword>
<reference evidence="2" key="1">
    <citation type="journal article" date="2014" name="Int. J. Syst. Evol. Microbiol.">
        <title>Complete genome sequence of Corynebacterium casei LMG S-19264T (=DSM 44701T), isolated from a smear-ripened cheese.</title>
        <authorList>
            <consortium name="US DOE Joint Genome Institute (JGI-PGF)"/>
            <person name="Walter F."/>
            <person name="Albersmeier A."/>
            <person name="Kalinowski J."/>
            <person name="Ruckert C."/>
        </authorList>
    </citation>
    <scope>NUCLEOTIDE SEQUENCE</scope>
    <source>
        <strain evidence="2">CGMCC 4.7430</strain>
    </source>
</reference>
<dbReference type="EMBL" id="BMNK01000006">
    <property type="protein sequence ID" value="GGP08100.1"/>
    <property type="molecule type" value="Genomic_DNA"/>
</dbReference>
<organism evidence="2 3">
    <name type="scientific">Nonomuraea glycinis</name>
    <dbReference type="NCBI Taxonomy" id="2047744"/>
    <lineage>
        <taxon>Bacteria</taxon>
        <taxon>Bacillati</taxon>
        <taxon>Actinomycetota</taxon>
        <taxon>Actinomycetes</taxon>
        <taxon>Streptosporangiales</taxon>
        <taxon>Streptosporangiaceae</taxon>
        <taxon>Nonomuraea</taxon>
    </lineage>
</organism>
<dbReference type="RefSeq" id="WP_189140016.1">
    <property type="nucleotide sequence ID" value="NZ_BMNK01000006.1"/>
</dbReference>
<protein>
    <submittedName>
        <fullName evidence="2">Uncharacterized protein</fullName>
    </submittedName>
</protein>
<evidence type="ECO:0000313" key="2">
    <source>
        <dbReference type="EMBL" id="GGP08100.1"/>
    </source>
</evidence>
<sequence length="271" mass="28894">MSGTRPRKRRRTPPSDWELPLLTHWGFQPKQQRLIVIIATAVGVLAGAVVLVAVIGSLGTYTPERRASAAAVVQSGAALPRDFQGWASPKLFAPIADRAKDTQPLTAKEVFGQRALAGEKKLSLRLAGRKLDADCSAALWGEALIEQVSAAECTQAVRGLYLSSDRRYVGQYTLLNLRDGESAAALVESLETLHRGGWTLPLASTKAAFPAGGYTEAGAYALGHYVGLVWIGRADGAEPTARDDYVSLALTLRGAEKAVYRRVVAITGPAS</sequence>
<dbReference type="Proteomes" id="UP000660745">
    <property type="component" value="Unassembled WGS sequence"/>
</dbReference>
<keyword evidence="1" id="KW-1133">Transmembrane helix</keyword>
<feature type="transmembrane region" description="Helical" evidence="1">
    <location>
        <begin position="34"/>
        <end position="58"/>
    </location>
</feature>
<reference evidence="2" key="2">
    <citation type="submission" date="2020-09" db="EMBL/GenBank/DDBJ databases">
        <authorList>
            <person name="Sun Q."/>
            <person name="Zhou Y."/>
        </authorList>
    </citation>
    <scope>NUCLEOTIDE SEQUENCE</scope>
    <source>
        <strain evidence="2">CGMCC 4.7430</strain>
    </source>
</reference>
<proteinExistence type="predicted"/>
<evidence type="ECO:0000313" key="3">
    <source>
        <dbReference type="Proteomes" id="UP000660745"/>
    </source>
</evidence>
<accession>A0A918A581</accession>
<keyword evidence="1" id="KW-0812">Transmembrane</keyword>
<gene>
    <name evidence="2" type="ORF">GCM10012278_38460</name>
</gene>